<sequence>MYQKFADCMAFLGGLAPVPTGDCCRNLLALNDLAKRNQSSPELLCQCIEDIAYVLDTPLLPSRIEDLRGQCEVHLSFPISNGMNCSMANFGA</sequence>
<keyword evidence="3" id="KW-1185">Reference proteome</keyword>
<comment type="similarity">
    <text evidence="1">Belongs to the plant LTP family.</text>
</comment>
<feature type="domain" description="Bifunctional inhibitor/plant lipid transfer protein/seed storage helical" evidence="2">
    <location>
        <begin position="3"/>
        <end position="85"/>
    </location>
</feature>
<dbReference type="InterPro" id="IPR000528">
    <property type="entry name" value="Plant_nsLTP"/>
</dbReference>
<dbReference type="GeneID" id="125312602"/>
<dbReference type="Gene3D" id="1.10.110.10">
    <property type="entry name" value="Plant lipid-transfer and hydrophobic proteins"/>
    <property type="match status" value="1"/>
</dbReference>
<reference evidence="4" key="1">
    <citation type="submission" date="2025-08" db="UniProtKB">
        <authorList>
            <consortium name="RefSeq"/>
        </authorList>
    </citation>
    <scope>IDENTIFICATION</scope>
    <source>
        <tissue evidence="4">Leaf</tissue>
    </source>
</reference>
<dbReference type="Pfam" id="PF00234">
    <property type="entry name" value="Tryp_alpha_amyl"/>
    <property type="match status" value="1"/>
</dbReference>
<dbReference type="PANTHER" id="PTHR33076">
    <property type="entry name" value="NON-SPECIFIC LIPID-TRANSFER PROTEIN 2-RELATED"/>
    <property type="match status" value="1"/>
</dbReference>
<organism evidence="3 4">
    <name type="scientific">Rhodamnia argentea</name>
    <dbReference type="NCBI Taxonomy" id="178133"/>
    <lineage>
        <taxon>Eukaryota</taxon>
        <taxon>Viridiplantae</taxon>
        <taxon>Streptophyta</taxon>
        <taxon>Embryophyta</taxon>
        <taxon>Tracheophyta</taxon>
        <taxon>Spermatophyta</taxon>
        <taxon>Magnoliopsida</taxon>
        <taxon>eudicotyledons</taxon>
        <taxon>Gunneridae</taxon>
        <taxon>Pentapetalae</taxon>
        <taxon>rosids</taxon>
        <taxon>malvids</taxon>
        <taxon>Myrtales</taxon>
        <taxon>Myrtaceae</taxon>
        <taxon>Myrtoideae</taxon>
        <taxon>Myrteae</taxon>
        <taxon>Australasian group</taxon>
        <taxon>Rhodamnia</taxon>
    </lineage>
</organism>
<gene>
    <name evidence="4" type="primary">LOC125312602</name>
</gene>
<dbReference type="Proteomes" id="UP000827889">
    <property type="component" value="Chromosome 10"/>
</dbReference>
<dbReference type="InterPro" id="IPR036312">
    <property type="entry name" value="Bifun_inhib/LTP/seed_sf"/>
</dbReference>
<dbReference type="InterPro" id="IPR016140">
    <property type="entry name" value="Bifunc_inhib/LTP/seed_store"/>
</dbReference>
<name>A0ABM3GRU7_9MYRT</name>
<proteinExistence type="inferred from homology"/>
<evidence type="ECO:0000256" key="1">
    <source>
        <dbReference type="ARBA" id="ARBA00009748"/>
    </source>
</evidence>
<evidence type="ECO:0000259" key="2">
    <source>
        <dbReference type="Pfam" id="PF00234"/>
    </source>
</evidence>
<dbReference type="RefSeq" id="XP_048127062.1">
    <property type="nucleotide sequence ID" value="XM_048271105.1"/>
</dbReference>
<evidence type="ECO:0000313" key="3">
    <source>
        <dbReference type="Proteomes" id="UP000827889"/>
    </source>
</evidence>
<accession>A0ABM3GRU7</accession>
<evidence type="ECO:0000313" key="4">
    <source>
        <dbReference type="RefSeq" id="XP_048127062.1"/>
    </source>
</evidence>
<dbReference type="SUPFAM" id="SSF47699">
    <property type="entry name" value="Bifunctional inhibitor/lipid-transfer protein/seed storage 2S albumin"/>
    <property type="match status" value="1"/>
</dbReference>
<protein>
    <submittedName>
        <fullName evidence="4">Non-specific lipid-transfer protein 13-like</fullName>
    </submittedName>
</protein>